<dbReference type="EMBL" id="JBEPLJ010000009">
    <property type="protein sequence ID" value="MET3586461.1"/>
    <property type="molecule type" value="Genomic_DNA"/>
</dbReference>
<keyword evidence="3" id="KW-1185">Reference proteome</keyword>
<accession>A0ABV2H7D7</accession>
<evidence type="ECO:0000256" key="1">
    <source>
        <dbReference type="SAM" id="MobiDB-lite"/>
    </source>
</evidence>
<protein>
    <recommendedName>
        <fullName evidence="4">Transposase</fullName>
    </recommendedName>
</protein>
<feature type="region of interest" description="Disordered" evidence="1">
    <location>
        <begin position="1"/>
        <end position="41"/>
    </location>
</feature>
<comment type="caution">
    <text evidence="2">The sequence shown here is derived from an EMBL/GenBank/DDBJ whole genome shotgun (WGS) entry which is preliminary data.</text>
</comment>
<evidence type="ECO:0000313" key="3">
    <source>
        <dbReference type="Proteomes" id="UP001549031"/>
    </source>
</evidence>
<proteinExistence type="predicted"/>
<feature type="compositionally biased region" description="Basic and acidic residues" evidence="1">
    <location>
        <begin position="18"/>
        <end position="31"/>
    </location>
</feature>
<organism evidence="2 3">
    <name type="scientific">Pseudorhizobium tarimense</name>
    <dbReference type="NCBI Taxonomy" id="1079109"/>
    <lineage>
        <taxon>Bacteria</taxon>
        <taxon>Pseudomonadati</taxon>
        <taxon>Pseudomonadota</taxon>
        <taxon>Alphaproteobacteria</taxon>
        <taxon>Hyphomicrobiales</taxon>
        <taxon>Rhizobiaceae</taxon>
        <taxon>Rhizobium/Agrobacterium group</taxon>
        <taxon>Pseudorhizobium</taxon>
    </lineage>
</organism>
<feature type="region of interest" description="Disordered" evidence="1">
    <location>
        <begin position="166"/>
        <end position="207"/>
    </location>
</feature>
<feature type="compositionally biased region" description="Basic residues" evidence="1">
    <location>
        <begin position="166"/>
        <end position="178"/>
    </location>
</feature>
<gene>
    <name evidence="2" type="ORF">ABID21_002579</name>
</gene>
<dbReference type="Proteomes" id="UP001549031">
    <property type="component" value="Unassembled WGS sequence"/>
</dbReference>
<name>A0ABV2H7D7_9HYPH</name>
<sequence>MSRRALTSPIWRMPPTHGHADAAKRGKGARERFRRKPQHAREQALLERQAERRRASVDQTILQQIFRHPLLGGVKTIVRDAFHGRQQVLRQAAHDRLGDIGRLFRQCPHCVDAETGKRGVFSRLNIERVGVVAKDQAFGKGIAGTTDADVGFPAFAVEGGRGVHSRRVRSRSGLRLRPHQTEHGGQGRWQSSPHSPSSLASRRRVMS</sequence>
<evidence type="ECO:0000313" key="2">
    <source>
        <dbReference type="EMBL" id="MET3586461.1"/>
    </source>
</evidence>
<evidence type="ECO:0008006" key="4">
    <source>
        <dbReference type="Google" id="ProtNLM"/>
    </source>
</evidence>
<feature type="compositionally biased region" description="Low complexity" evidence="1">
    <location>
        <begin position="191"/>
        <end position="200"/>
    </location>
</feature>
<reference evidence="2 3" key="1">
    <citation type="submission" date="2024-06" db="EMBL/GenBank/DDBJ databases">
        <title>Genomic Encyclopedia of Type Strains, Phase IV (KMG-IV): sequencing the most valuable type-strain genomes for metagenomic binning, comparative biology and taxonomic classification.</title>
        <authorList>
            <person name="Goeker M."/>
        </authorList>
    </citation>
    <scope>NUCLEOTIDE SEQUENCE [LARGE SCALE GENOMIC DNA]</scope>
    <source>
        <strain evidence="2 3">DSM 105042</strain>
    </source>
</reference>